<proteinExistence type="predicted"/>
<evidence type="ECO:0000313" key="1">
    <source>
        <dbReference type="EMBL" id="VEL30275.1"/>
    </source>
</evidence>
<dbReference type="InterPro" id="IPR011009">
    <property type="entry name" value="Kinase-like_dom_sf"/>
</dbReference>
<dbReference type="Proteomes" id="UP000784294">
    <property type="component" value="Unassembled WGS sequence"/>
</dbReference>
<reference evidence="1" key="1">
    <citation type="submission" date="2018-11" db="EMBL/GenBank/DDBJ databases">
        <authorList>
            <consortium name="Pathogen Informatics"/>
        </authorList>
    </citation>
    <scope>NUCLEOTIDE SEQUENCE</scope>
</reference>
<evidence type="ECO:0008006" key="3">
    <source>
        <dbReference type="Google" id="ProtNLM"/>
    </source>
</evidence>
<gene>
    <name evidence="1" type="ORF">PXEA_LOCUS23715</name>
</gene>
<evidence type="ECO:0000313" key="2">
    <source>
        <dbReference type="Proteomes" id="UP000784294"/>
    </source>
</evidence>
<dbReference type="SUPFAM" id="SSF56112">
    <property type="entry name" value="Protein kinase-like (PK-like)"/>
    <property type="match status" value="1"/>
</dbReference>
<name>A0A3S5BMC4_9PLAT</name>
<dbReference type="Gene3D" id="1.10.510.10">
    <property type="entry name" value="Transferase(Phosphotransferase) domain 1"/>
    <property type="match status" value="1"/>
</dbReference>
<comment type="caution">
    <text evidence="1">The sequence shown here is derived from an EMBL/GenBank/DDBJ whole genome shotgun (WGS) entry which is preliminary data.</text>
</comment>
<organism evidence="1 2">
    <name type="scientific">Protopolystoma xenopodis</name>
    <dbReference type="NCBI Taxonomy" id="117903"/>
    <lineage>
        <taxon>Eukaryota</taxon>
        <taxon>Metazoa</taxon>
        <taxon>Spiralia</taxon>
        <taxon>Lophotrochozoa</taxon>
        <taxon>Platyhelminthes</taxon>
        <taxon>Monogenea</taxon>
        <taxon>Polyopisthocotylea</taxon>
        <taxon>Polystomatidea</taxon>
        <taxon>Polystomatidae</taxon>
        <taxon>Protopolystoma</taxon>
    </lineage>
</organism>
<accession>A0A3S5BMC4</accession>
<dbReference type="EMBL" id="CAAALY010110900">
    <property type="protein sequence ID" value="VEL30275.1"/>
    <property type="molecule type" value="Genomic_DNA"/>
</dbReference>
<sequence length="60" mass="6855">MLVLDPDRRITAAQALCHPYLALFHDDADEPTSELFFDPLEGRDNITMDEWKGNLSSFSK</sequence>
<protein>
    <recommendedName>
        <fullName evidence="3">Protein kinase domain-containing protein</fullName>
    </recommendedName>
</protein>
<dbReference type="AlphaFoldDB" id="A0A3S5BMC4"/>
<keyword evidence="2" id="KW-1185">Reference proteome</keyword>
<dbReference type="OrthoDB" id="192887at2759"/>
<dbReference type="Gene3D" id="3.30.200.20">
    <property type="entry name" value="Phosphorylase Kinase, domain 1"/>
    <property type="match status" value="1"/>
</dbReference>